<reference evidence="1" key="1">
    <citation type="submission" date="2018-06" db="EMBL/GenBank/DDBJ databases">
        <authorList>
            <person name="Zhirakovskaya E."/>
        </authorList>
    </citation>
    <scope>NUCLEOTIDE SEQUENCE</scope>
</reference>
<dbReference type="InterPro" id="IPR003772">
    <property type="entry name" value="YceD"/>
</dbReference>
<gene>
    <name evidence="1" type="ORF">MNBD_ALPHA12-217</name>
</gene>
<dbReference type="EMBL" id="UOEO01000240">
    <property type="protein sequence ID" value="VAW23549.1"/>
    <property type="molecule type" value="Genomic_DNA"/>
</dbReference>
<dbReference type="AlphaFoldDB" id="A0A3B0UGD5"/>
<organism evidence="1">
    <name type="scientific">hydrothermal vent metagenome</name>
    <dbReference type="NCBI Taxonomy" id="652676"/>
    <lineage>
        <taxon>unclassified sequences</taxon>
        <taxon>metagenomes</taxon>
        <taxon>ecological metagenomes</taxon>
    </lineage>
</organism>
<evidence type="ECO:0008006" key="2">
    <source>
        <dbReference type="Google" id="ProtNLM"/>
    </source>
</evidence>
<evidence type="ECO:0000313" key="1">
    <source>
        <dbReference type="EMBL" id="VAW23549.1"/>
    </source>
</evidence>
<name>A0A3B0UGD5_9ZZZZ</name>
<proteinExistence type="predicted"/>
<sequence>MNETEKTSLLDAIVRIDKLPASGRRLKLQVPNERLPEIGQYLKVSTIEYLRADLLVTGFKKGLRVSGTVEAGVTQPCVVTLTPVVQTINETLERVFLAGPDLNANASAGSETFIELSGDEIPDYFEGDQLDLSSSVLEVLGLAIELYPRLPGVEINADMAEDSPQELSPFAVLAARKTPDKQ</sequence>
<protein>
    <recommendedName>
        <fullName evidence="2">COG1399 protein, clustered with ribosomal protein L32p</fullName>
    </recommendedName>
</protein>
<dbReference type="Pfam" id="PF02620">
    <property type="entry name" value="YceD"/>
    <property type="match status" value="1"/>
</dbReference>
<accession>A0A3B0UGD5</accession>